<name>A0A316AEF6_9ACTN</name>
<evidence type="ECO:0000256" key="1">
    <source>
        <dbReference type="SAM" id="MobiDB-lite"/>
    </source>
</evidence>
<dbReference type="EMBL" id="QGDQ01000032">
    <property type="protein sequence ID" value="PWJ48157.1"/>
    <property type="molecule type" value="Genomic_DNA"/>
</dbReference>
<protein>
    <submittedName>
        <fullName evidence="2">Uncharacterized protein</fullName>
    </submittedName>
</protein>
<organism evidence="2 3">
    <name type="scientific">Quadrisphaera granulorum</name>
    <dbReference type="NCBI Taxonomy" id="317664"/>
    <lineage>
        <taxon>Bacteria</taxon>
        <taxon>Bacillati</taxon>
        <taxon>Actinomycetota</taxon>
        <taxon>Actinomycetes</taxon>
        <taxon>Kineosporiales</taxon>
        <taxon>Kineosporiaceae</taxon>
        <taxon>Quadrisphaera</taxon>
    </lineage>
</organism>
<feature type="compositionally biased region" description="Basic and acidic residues" evidence="1">
    <location>
        <begin position="7"/>
        <end position="30"/>
    </location>
</feature>
<feature type="region of interest" description="Disordered" evidence="1">
    <location>
        <begin position="1"/>
        <end position="84"/>
    </location>
</feature>
<dbReference type="AlphaFoldDB" id="A0A316AEF6"/>
<proteinExistence type="predicted"/>
<reference evidence="2 3" key="1">
    <citation type="submission" date="2018-03" db="EMBL/GenBank/DDBJ databases">
        <title>Genomic Encyclopedia of Archaeal and Bacterial Type Strains, Phase II (KMG-II): from individual species to whole genera.</title>
        <authorList>
            <person name="Goeker M."/>
        </authorList>
    </citation>
    <scope>NUCLEOTIDE SEQUENCE [LARGE SCALE GENOMIC DNA]</scope>
    <source>
        <strain evidence="2 3">DSM 44889</strain>
    </source>
</reference>
<feature type="compositionally biased region" description="Basic and acidic residues" evidence="1">
    <location>
        <begin position="67"/>
        <end position="84"/>
    </location>
</feature>
<comment type="caution">
    <text evidence="2">The sequence shown here is derived from an EMBL/GenBank/DDBJ whole genome shotgun (WGS) entry which is preliminary data.</text>
</comment>
<evidence type="ECO:0000313" key="2">
    <source>
        <dbReference type="EMBL" id="PWJ48157.1"/>
    </source>
</evidence>
<dbReference type="OrthoDB" id="9887007at2"/>
<gene>
    <name evidence="2" type="ORF">BXY45_13237</name>
</gene>
<sequence length="144" mass="17443">MALSEHSPYDDRSTLEHVRHQHDERVERTALEATQRRRAAVEVWRRERDAEDGRRQADQQEQLAARRMRDEQVRQRHLAEDEERRAKKLLDDALRRERVTAHLARQDPARHEHLARAQADVERATQRWQAADALRRQWPSRWPW</sequence>
<feature type="compositionally biased region" description="Basic and acidic residues" evidence="1">
    <location>
        <begin position="39"/>
        <end position="58"/>
    </location>
</feature>
<accession>A0A316AEF6</accession>
<dbReference type="Proteomes" id="UP000245469">
    <property type="component" value="Unassembled WGS sequence"/>
</dbReference>
<dbReference type="RefSeq" id="WP_109776142.1">
    <property type="nucleotide sequence ID" value="NZ_QGDQ01000032.1"/>
</dbReference>
<keyword evidence="3" id="KW-1185">Reference proteome</keyword>
<evidence type="ECO:0000313" key="3">
    <source>
        <dbReference type="Proteomes" id="UP000245469"/>
    </source>
</evidence>